<evidence type="ECO:0000256" key="1">
    <source>
        <dbReference type="SAM" id="MobiDB-lite"/>
    </source>
</evidence>
<comment type="caution">
    <text evidence="2">The sequence shown here is derived from an EMBL/GenBank/DDBJ whole genome shotgun (WGS) entry which is preliminary data.</text>
</comment>
<evidence type="ECO:0000313" key="3">
    <source>
        <dbReference type="Proteomes" id="UP000604046"/>
    </source>
</evidence>
<dbReference type="Proteomes" id="UP000604046">
    <property type="component" value="Unassembled WGS sequence"/>
</dbReference>
<name>A0A812K797_9DINO</name>
<protein>
    <submittedName>
        <fullName evidence="2">Uncharacterized protein</fullName>
    </submittedName>
</protein>
<sequence>MAKPKSKALQEASRDTEGAAHGSLDHHLLPPAETSPHAYLDRKCRQSAQALSGNFKHRQRESGLHHLHLKVRSKTSHRFWPKKIHLTCAACLTVMATHLPLSGSCSSTFVDQSAGALLRSLSQGSQQLTTTQ</sequence>
<dbReference type="EMBL" id="CAJNDS010000646">
    <property type="protein sequence ID" value="CAE7225100.1"/>
    <property type="molecule type" value="Genomic_DNA"/>
</dbReference>
<accession>A0A812K797</accession>
<dbReference type="AlphaFoldDB" id="A0A812K797"/>
<keyword evidence="3" id="KW-1185">Reference proteome</keyword>
<reference evidence="2" key="1">
    <citation type="submission" date="2021-02" db="EMBL/GenBank/DDBJ databases">
        <authorList>
            <person name="Dougan E. K."/>
            <person name="Rhodes N."/>
            <person name="Thang M."/>
            <person name="Chan C."/>
        </authorList>
    </citation>
    <scope>NUCLEOTIDE SEQUENCE</scope>
</reference>
<feature type="compositionally biased region" description="Basic and acidic residues" evidence="1">
    <location>
        <begin position="12"/>
        <end position="28"/>
    </location>
</feature>
<organism evidence="2 3">
    <name type="scientific">Symbiodinium natans</name>
    <dbReference type="NCBI Taxonomy" id="878477"/>
    <lineage>
        <taxon>Eukaryota</taxon>
        <taxon>Sar</taxon>
        <taxon>Alveolata</taxon>
        <taxon>Dinophyceae</taxon>
        <taxon>Suessiales</taxon>
        <taxon>Symbiodiniaceae</taxon>
        <taxon>Symbiodinium</taxon>
    </lineage>
</organism>
<evidence type="ECO:0000313" key="2">
    <source>
        <dbReference type="EMBL" id="CAE7225100.1"/>
    </source>
</evidence>
<gene>
    <name evidence="2" type="ORF">SNAT2548_LOCUS8648</name>
</gene>
<feature type="region of interest" description="Disordered" evidence="1">
    <location>
        <begin position="1"/>
        <end position="37"/>
    </location>
</feature>
<proteinExistence type="predicted"/>